<comment type="subcellular location">
    <subcellularLocation>
        <location evidence="1">Cell membrane</location>
        <topology evidence="1">Multi-pass membrane protein</topology>
    </subcellularLocation>
</comment>
<evidence type="ECO:0000256" key="6">
    <source>
        <dbReference type="SAM" id="Phobius"/>
    </source>
</evidence>
<sequence length="635" mass="70853">MIRNIVKLFLFFLLTAFSSKLIFLSAASYIPISIFSADGALSLLYGLRFDATIAALLTAPAALVLLVLNFIRLDMRWAVRLWAALASLWIVGTTASDTIYAEDARKHVTFELFTASGLVDSVLITAFTLYYPLIILGLVLSVVSVFIGWRIRWVNMKTSRLTVGKYTLATLSYLVLTVTFIRGGWFDAPQSPMSAYKIGHNDQAYLAWSAPYSVTYYLANGKHKSVSRVTASPDESVQEVFKAALNKESQVNISNLKKANVVLILLESWVSIDMNSENPAHHSTPFFDELRTKSLTADAMYADGYRTVQGVFASMCSFPNPNGGIVAGTHLQNSKYKCLPHMLREQGWDTRFIQGSGKGIVGAYSQSLGFTESYGKEDFDFEAPLNEWGFQDDSIYRFSMDRIKEIQNSDSDSPFFVTINTGTTHGSILPNESDYTFGKESMPELRRSTMHYADLALKDFIKELHETVKEPTLVVMMSDHTAKIVEPGLAKNSIPFLIYANDGSVPALHHKTAVSQRDVGATILDWLGGSASWFTGSSLLNENFNGQSSFSDGSLFFWVDGKNMVTIESSNHELQQCFHIQKDTVTLQKADCSEPWVEPLYLQGRDFNALTQELLFNGETTQYRDIFSQPRPNSN</sequence>
<dbReference type="Pfam" id="PF00884">
    <property type="entry name" value="Sulfatase"/>
    <property type="match status" value="1"/>
</dbReference>
<feature type="transmembrane region" description="Helical" evidence="6">
    <location>
        <begin position="121"/>
        <end position="147"/>
    </location>
</feature>
<feature type="domain" description="Sulfatase N-terminal" evidence="7">
    <location>
        <begin position="260"/>
        <end position="528"/>
    </location>
</feature>
<keyword evidence="2" id="KW-1003">Cell membrane</keyword>
<dbReference type="Proteomes" id="UP000018211">
    <property type="component" value="Unassembled WGS sequence"/>
</dbReference>
<evidence type="ECO:0000259" key="7">
    <source>
        <dbReference type="Pfam" id="PF00884"/>
    </source>
</evidence>
<evidence type="ECO:0000313" key="9">
    <source>
        <dbReference type="Proteomes" id="UP000018211"/>
    </source>
</evidence>
<gene>
    <name evidence="8" type="ORF">VIBNISOn1_480012</name>
</gene>
<dbReference type="AlphaFoldDB" id="A0AAV2VUZ0"/>
<dbReference type="RefSeq" id="WP_022612769.1">
    <property type="nucleotide sequence ID" value="NZ_LK391965.1"/>
</dbReference>
<feature type="transmembrane region" description="Helical" evidence="6">
    <location>
        <begin position="51"/>
        <end position="71"/>
    </location>
</feature>
<dbReference type="InterPro" id="IPR017850">
    <property type="entry name" value="Alkaline_phosphatase_core_sf"/>
</dbReference>
<feature type="transmembrane region" description="Helical" evidence="6">
    <location>
        <begin position="78"/>
        <end position="101"/>
    </location>
</feature>
<dbReference type="GO" id="GO:0016740">
    <property type="term" value="F:transferase activity"/>
    <property type="evidence" value="ECO:0007669"/>
    <property type="project" value="UniProtKB-KW"/>
</dbReference>
<evidence type="ECO:0000256" key="3">
    <source>
        <dbReference type="ARBA" id="ARBA00022692"/>
    </source>
</evidence>
<dbReference type="InterPro" id="IPR050448">
    <property type="entry name" value="OpgB/LTA_synthase_biosynth"/>
</dbReference>
<name>A0AAV2VUZ0_9VIBR</name>
<dbReference type="InterPro" id="IPR000917">
    <property type="entry name" value="Sulfatase_N"/>
</dbReference>
<keyword evidence="5 6" id="KW-0472">Membrane</keyword>
<dbReference type="PANTHER" id="PTHR47371:SF3">
    <property type="entry name" value="PHOSPHOGLYCEROL TRANSFERASE I"/>
    <property type="match status" value="1"/>
</dbReference>
<evidence type="ECO:0000256" key="5">
    <source>
        <dbReference type="ARBA" id="ARBA00023136"/>
    </source>
</evidence>
<dbReference type="EMBL" id="CAOF01000140">
    <property type="protein sequence ID" value="CCO48213.1"/>
    <property type="molecule type" value="Genomic_DNA"/>
</dbReference>
<keyword evidence="8" id="KW-0808">Transferase</keyword>
<evidence type="ECO:0000256" key="4">
    <source>
        <dbReference type="ARBA" id="ARBA00022989"/>
    </source>
</evidence>
<evidence type="ECO:0000313" key="8">
    <source>
        <dbReference type="EMBL" id="CCO48213.1"/>
    </source>
</evidence>
<dbReference type="CDD" id="cd16015">
    <property type="entry name" value="LTA_synthase"/>
    <property type="match status" value="1"/>
</dbReference>
<evidence type="ECO:0000256" key="1">
    <source>
        <dbReference type="ARBA" id="ARBA00004651"/>
    </source>
</evidence>
<keyword evidence="4 6" id="KW-1133">Transmembrane helix</keyword>
<organism evidence="8 9">
    <name type="scientific">Vibrio nigripulchritudo SOn1</name>
    <dbReference type="NCBI Taxonomy" id="1238450"/>
    <lineage>
        <taxon>Bacteria</taxon>
        <taxon>Pseudomonadati</taxon>
        <taxon>Pseudomonadota</taxon>
        <taxon>Gammaproteobacteria</taxon>
        <taxon>Vibrionales</taxon>
        <taxon>Vibrionaceae</taxon>
        <taxon>Vibrio</taxon>
    </lineage>
</organism>
<accession>A0AAV2VUZ0</accession>
<dbReference type="Gene3D" id="3.40.720.10">
    <property type="entry name" value="Alkaline Phosphatase, subunit A"/>
    <property type="match status" value="1"/>
</dbReference>
<reference evidence="8 9" key="1">
    <citation type="journal article" date="2013" name="ISME J.">
        <title>Comparative genomics of pathogenic lineages of Vibrio nigripulchritudo identifies virulence-associated traits.</title>
        <authorList>
            <person name="Goudenege D."/>
            <person name="Labreuche Y."/>
            <person name="Krin E."/>
            <person name="Ansquer D."/>
            <person name="Mangenot S."/>
            <person name="Calteau A."/>
            <person name="Medigue C."/>
            <person name="Mazel D."/>
            <person name="Polz M.F."/>
            <person name="Le Roux F."/>
        </authorList>
    </citation>
    <scope>NUCLEOTIDE SEQUENCE [LARGE SCALE GENOMIC DNA]</scope>
    <source>
        <strain evidence="8 9">SOn1</strain>
    </source>
</reference>
<comment type="caution">
    <text evidence="8">The sequence shown here is derived from an EMBL/GenBank/DDBJ whole genome shotgun (WGS) entry which is preliminary data.</text>
</comment>
<keyword evidence="3 6" id="KW-0812">Transmembrane</keyword>
<evidence type="ECO:0000256" key="2">
    <source>
        <dbReference type="ARBA" id="ARBA00022475"/>
    </source>
</evidence>
<feature type="transmembrane region" description="Helical" evidence="6">
    <location>
        <begin position="168"/>
        <end position="186"/>
    </location>
</feature>
<dbReference type="GO" id="GO:0005886">
    <property type="term" value="C:plasma membrane"/>
    <property type="evidence" value="ECO:0007669"/>
    <property type="project" value="UniProtKB-SubCell"/>
</dbReference>
<dbReference type="PANTHER" id="PTHR47371">
    <property type="entry name" value="LIPOTEICHOIC ACID SYNTHASE"/>
    <property type="match status" value="1"/>
</dbReference>
<protein>
    <submittedName>
        <fullName evidence="8">Sulfatase/Phosphoglycerol transferase/alkaline phosphatase superfamily</fullName>
    </submittedName>
</protein>
<proteinExistence type="predicted"/>
<dbReference type="SUPFAM" id="SSF53649">
    <property type="entry name" value="Alkaline phosphatase-like"/>
    <property type="match status" value="1"/>
</dbReference>